<evidence type="ECO:0000256" key="1">
    <source>
        <dbReference type="SAM" id="SignalP"/>
    </source>
</evidence>
<organism evidence="3 4">
    <name type="scientific">Rugamonas aquatica</name>
    <dbReference type="NCBI Taxonomy" id="2743357"/>
    <lineage>
        <taxon>Bacteria</taxon>
        <taxon>Pseudomonadati</taxon>
        <taxon>Pseudomonadota</taxon>
        <taxon>Betaproteobacteria</taxon>
        <taxon>Burkholderiales</taxon>
        <taxon>Oxalobacteraceae</taxon>
        <taxon>Telluria group</taxon>
        <taxon>Rugamonas</taxon>
    </lineage>
</organism>
<dbReference type="AlphaFoldDB" id="A0A6A7N9H4"/>
<dbReference type="InterPro" id="IPR024289">
    <property type="entry name" value="DUF3828"/>
</dbReference>
<dbReference type="Pfam" id="PF12883">
    <property type="entry name" value="DUF3828"/>
    <property type="match status" value="1"/>
</dbReference>
<proteinExistence type="predicted"/>
<dbReference type="Gene3D" id="3.10.450.50">
    <property type="match status" value="1"/>
</dbReference>
<evidence type="ECO:0000259" key="2">
    <source>
        <dbReference type="Pfam" id="PF12883"/>
    </source>
</evidence>
<keyword evidence="4" id="KW-1185">Reference proteome</keyword>
<evidence type="ECO:0000313" key="3">
    <source>
        <dbReference type="EMBL" id="MQA41726.1"/>
    </source>
</evidence>
<feature type="signal peptide" evidence="1">
    <location>
        <begin position="1"/>
        <end position="32"/>
    </location>
</feature>
<dbReference type="RefSeq" id="WP_152840925.1">
    <property type="nucleotide sequence ID" value="NZ_WHUG01000015.1"/>
</dbReference>
<gene>
    <name evidence="3" type="ORF">GEV02_26625</name>
</gene>
<keyword evidence="1" id="KW-0732">Signal</keyword>
<feature type="domain" description="DUF3828" evidence="2">
    <location>
        <begin position="37"/>
        <end position="155"/>
    </location>
</feature>
<reference evidence="3 4" key="1">
    <citation type="submission" date="2019-10" db="EMBL/GenBank/DDBJ databases">
        <title>Two novel species isolated from a subtropical stream in China.</title>
        <authorList>
            <person name="Lu H."/>
        </authorList>
    </citation>
    <scope>NUCLEOTIDE SEQUENCE [LARGE SCALE GENOMIC DNA]</scope>
    <source>
        <strain evidence="3 4">FT29W</strain>
    </source>
</reference>
<accession>A0A6A7N9H4</accession>
<protein>
    <submittedName>
        <fullName evidence="3">DUF3828 domain-containing protein</fullName>
    </submittedName>
</protein>
<name>A0A6A7N9H4_9BURK</name>
<comment type="caution">
    <text evidence="3">The sequence shown here is derived from an EMBL/GenBank/DDBJ whole genome shotgun (WGS) entry which is preliminary data.</text>
</comment>
<dbReference type="Proteomes" id="UP000440498">
    <property type="component" value="Unassembled WGS sequence"/>
</dbReference>
<dbReference type="EMBL" id="WHUG01000015">
    <property type="protein sequence ID" value="MQA41726.1"/>
    <property type="molecule type" value="Genomic_DNA"/>
</dbReference>
<feature type="chain" id="PRO_5025436500" evidence="1">
    <location>
        <begin position="33"/>
        <end position="158"/>
    </location>
</feature>
<sequence>MKTPFSHLRTIQGVAFSVVLALLICWSQVAAAASQAAEQTVSEFYRWYLHSLATGREPLSDDRVKISKYVSNSLVREIRRRMRSDEGLDEDYFIKAQDYSDDWTRNVVAGKAVVDGDKALVALQLGADSQTSRKLSVVLTREDGIWKIQGVQLLTASR</sequence>
<evidence type="ECO:0000313" key="4">
    <source>
        <dbReference type="Proteomes" id="UP000440498"/>
    </source>
</evidence>